<dbReference type="Proteomes" id="UP000253647">
    <property type="component" value="Unassembled WGS sequence"/>
</dbReference>
<organism evidence="2 3">
    <name type="scientific">Marinobacter nauticus</name>
    <name type="common">Marinobacter hydrocarbonoclasticus</name>
    <name type="synonym">Marinobacter aquaeolei</name>
    <dbReference type="NCBI Taxonomy" id="2743"/>
    <lineage>
        <taxon>Bacteria</taxon>
        <taxon>Pseudomonadati</taxon>
        <taxon>Pseudomonadota</taxon>
        <taxon>Gammaproteobacteria</taxon>
        <taxon>Pseudomonadales</taxon>
        <taxon>Marinobacteraceae</taxon>
        <taxon>Marinobacter</taxon>
    </lineage>
</organism>
<feature type="compositionally biased region" description="Basic residues" evidence="1">
    <location>
        <begin position="92"/>
        <end position="101"/>
    </location>
</feature>
<dbReference type="EMBL" id="QPJI01000023">
    <property type="protein sequence ID" value="RCW62606.1"/>
    <property type="molecule type" value="Genomic_DNA"/>
</dbReference>
<reference evidence="2 3" key="1">
    <citation type="submission" date="2018-07" db="EMBL/GenBank/DDBJ databases">
        <title>Freshwater and sediment microbial communities from various areas in North America, analyzing microbe dynamics in response to fracking.</title>
        <authorList>
            <person name="Lamendella R."/>
        </authorList>
    </citation>
    <scope>NUCLEOTIDE SEQUENCE [LARGE SCALE GENOMIC DNA]</scope>
    <source>
        <strain evidence="2 3">105B</strain>
    </source>
</reference>
<evidence type="ECO:0000313" key="2">
    <source>
        <dbReference type="EMBL" id="RCW62606.1"/>
    </source>
</evidence>
<protein>
    <submittedName>
        <fullName evidence="2">Uncharacterized protein</fullName>
    </submittedName>
</protein>
<dbReference type="RefSeq" id="WP_114435489.1">
    <property type="nucleotide sequence ID" value="NZ_QPJI01000023.1"/>
</dbReference>
<feature type="region of interest" description="Disordered" evidence="1">
    <location>
        <begin position="77"/>
        <end position="118"/>
    </location>
</feature>
<evidence type="ECO:0000256" key="1">
    <source>
        <dbReference type="SAM" id="MobiDB-lite"/>
    </source>
</evidence>
<evidence type="ECO:0000313" key="3">
    <source>
        <dbReference type="Proteomes" id="UP000253647"/>
    </source>
</evidence>
<comment type="caution">
    <text evidence="2">The sequence shown here is derived from an EMBL/GenBank/DDBJ whole genome shotgun (WGS) entry which is preliminary data.</text>
</comment>
<sequence>MSRMYPTAYLEHHADVYAAHLVHKHGVTLDQYLADPGRYEHLLSAPFPLTPAQTKVRVRLIREEVLQEQAEEIAQQLDGLPRNNVRPFEPLHHKRHPKRRGIASCRNRSLKPTKPLTT</sequence>
<proteinExistence type="predicted"/>
<gene>
    <name evidence="2" type="ORF">DET61_1238</name>
</gene>
<name>A0A368X612_MARNT</name>
<dbReference type="AlphaFoldDB" id="A0A368X612"/>
<accession>A0A368X612</accession>